<keyword evidence="6" id="KW-1003">Cell membrane</keyword>
<evidence type="ECO:0000256" key="9">
    <source>
        <dbReference type="ARBA" id="ARBA00022692"/>
    </source>
</evidence>
<evidence type="ECO:0000259" key="21">
    <source>
        <dbReference type="PROSITE" id="PS50855"/>
    </source>
</evidence>
<feature type="transmembrane region" description="Helical" evidence="19">
    <location>
        <begin position="38"/>
        <end position="56"/>
    </location>
</feature>
<keyword evidence="9 18" id="KW-0812">Transmembrane</keyword>
<feature type="transmembrane region" description="Helical" evidence="19">
    <location>
        <begin position="318"/>
        <end position="345"/>
    </location>
</feature>
<feature type="transmembrane region" description="Helical" evidence="19">
    <location>
        <begin position="804"/>
        <end position="826"/>
    </location>
</feature>
<keyword evidence="11" id="KW-1278">Translocase</keyword>
<feature type="transmembrane region" description="Helical" evidence="19">
    <location>
        <begin position="768"/>
        <end position="792"/>
    </location>
</feature>
<keyword evidence="23" id="KW-1185">Reference proteome</keyword>
<feature type="transmembrane region" description="Helical" evidence="19">
    <location>
        <begin position="604"/>
        <end position="622"/>
    </location>
</feature>
<dbReference type="Proteomes" id="UP001484097">
    <property type="component" value="Unassembled WGS sequence"/>
</dbReference>
<evidence type="ECO:0000256" key="13">
    <source>
        <dbReference type="ARBA" id="ARBA00022989"/>
    </source>
</evidence>
<evidence type="ECO:0000256" key="3">
    <source>
        <dbReference type="ARBA" id="ARBA00009578"/>
    </source>
</evidence>
<name>A0ABV0IL55_9MICC</name>
<feature type="transmembrane region" description="Helical" evidence="19">
    <location>
        <begin position="690"/>
        <end position="709"/>
    </location>
</feature>
<dbReference type="PROSITE" id="PS00077">
    <property type="entry name" value="COX1_CUB"/>
    <property type="match status" value="1"/>
</dbReference>
<evidence type="ECO:0000256" key="15">
    <source>
        <dbReference type="ARBA" id="ARBA00023008"/>
    </source>
</evidence>
<feature type="transmembrane region" description="Helical" evidence="19">
    <location>
        <begin position="352"/>
        <end position="375"/>
    </location>
</feature>
<dbReference type="PROSITE" id="PS50253">
    <property type="entry name" value="COX3"/>
    <property type="match status" value="1"/>
</dbReference>
<evidence type="ECO:0000256" key="2">
    <source>
        <dbReference type="ARBA" id="ARBA00004673"/>
    </source>
</evidence>
<dbReference type="InterPro" id="IPR000298">
    <property type="entry name" value="Cyt_c_oxidase-like_su3"/>
</dbReference>
<keyword evidence="8 18" id="KW-0679">Respiratory chain</keyword>
<feature type="transmembrane region" description="Helical" evidence="19">
    <location>
        <begin position="424"/>
        <end position="450"/>
    </location>
</feature>
<evidence type="ECO:0000256" key="7">
    <source>
        <dbReference type="ARBA" id="ARBA00022617"/>
    </source>
</evidence>
<evidence type="ECO:0000259" key="20">
    <source>
        <dbReference type="PROSITE" id="PS50253"/>
    </source>
</evidence>
<dbReference type="InterPro" id="IPR023615">
    <property type="entry name" value="Cyt_c_Oxase_su1_BS"/>
</dbReference>
<feature type="transmembrane region" description="Helical" evidence="19">
    <location>
        <begin position="246"/>
        <end position="271"/>
    </location>
</feature>
<keyword evidence="13 19" id="KW-1133">Transmembrane helix</keyword>
<feature type="transmembrane region" description="Helical" evidence="19">
    <location>
        <begin position="655"/>
        <end position="678"/>
    </location>
</feature>
<dbReference type="PANTHER" id="PTHR10422">
    <property type="entry name" value="CYTOCHROME C OXIDASE SUBUNIT 1"/>
    <property type="match status" value="1"/>
</dbReference>
<feature type="transmembrane region" description="Helical" evidence="19">
    <location>
        <begin position="283"/>
        <end position="306"/>
    </location>
</feature>
<dbReference type="InterPro" id="IPR023616">
    <property type="entry name" value="Cyt_c_oxase-like_su1_dom"/>
</dbReference>
<evidence type="ECO:0000256" key="8">
    <source>
        <dbReference type="ARBA" id="ARBA00022660"/>
    </source>
</evidence>
<feature type="transmembrane region" description="Helical" evidence="19">
    <location>
        <begin position="118"/>
        <end position="136"/>
    </location>
</feature>
<keyword evidence="16 19" id="KW-0472">Membrane</keyword>
<keyword evidence="10" id="KW-0479">Metal-binding</keyword>
<evidence type="ECO:0000256" key="6">
    <source>
        <dbReference type="ARBA" id="ARBA00022475"/>
    </source>
</evidence>
<dbReference type="InterPro" id="IPR036927">
    <property type="entry name" value="Cyt_c_oxase-like_su1_sf"/>
</dbReference>
<evidence type="ECO:0000256" key="19">
    <source>
        <dbReference type="SAM" id="Phobius"/>
    </source>
</evidence>
<dbReference type="Gene3D" id="1.10.287.70">
    <property type="match status" value="1"/>
</dbReference>
<comment type="caution">
    <text evidence="22">The sequence shown here is derived from an EMBL/GenBank/DDBJ whole genome shotgun (WGS) entry which is preliminary data.</text>
</comment>
<feature type="transmembrane region" description="Helical" evidence="19">
    <location>
        <begin position="162"/>
        <end position="186"/>
    </location>
</feature>
<keyword evidence="12 18" id="KW-0249">Electron transport</keyword>
<feature type="transmembrane region" description="Helical" evidence="19">
    <location>
        <begin position="470"/>
        <end position="494"/>
    </location>
</feature>
<feature type="transmembrane region" description="Helical" evidence="19">
    <location>
        <begin position="198"/>
        <end position="226"/>
    </location>
</feature>
<evidence type="ECO:0000256" key="18">
    <source>
        <dbReference type="RuleBase" id="RU000370"/>
    </source>
</evidence>
<evidence type="ECO:0000256" key="4">
    <source>
        <dbReference type="ARBA" id="ARBA00012949"/>
    </source>
</evidence>
<organism evidence="22 23">
    <name type="scientific">Citricoccus nitrophenolicus</name>
    <dbReference type="NCBI Taxonomy" id="863575"/>
    <lineage>
        <taxon>Bacteria</taxon>
        <taxon>Bacillati</taxon>
        <taxon>Actinomycetota</taxon>
        <taxon>Actinomycetes</taxon>
        <taxon>Micrococcales</taxon>
        <taxon>Micrococcaceae</taxon>
        <taxon>Citricoccus</taxon>
    </lineage>
</organism>
<protein>
    <recommendedName>
        <fullName evidence="4">cytochrome-c oxidase</fullName>
        <ecNumber evidence="4">7.1.1.9</ecNumber>
    </recommendedName>
</protein>
<feature type="domain" description="Cytochrome oxidase subunit I profile" evidence="21">
    <location>
        <begin position="11"/>
        <end position="530"/>
    </location>
</feature>
<dbReference type="EC" id="7.1.1.9" evidence="4"/>
<keyword evidence="5 18" id="KW-0813">Transport</keyword>
<dbReference type="PRINTS" id="PR01165">
    <property type="entry name" value="CYCOXIDASEI"/>
</dbReference>
<dbReference type="PANTHER" id="PTHR10422:SF35">
    <property type="entry name" value="CYTOCHROME BO(3) UBIQUINOL OXIDASE SUBUNIT 1"/>
    <property type="match status" value="1"/>
</dbReference>
<evidence type="ECO:0000256" key="17">
    <source>
        <dbReference type="ARBA" id="ARBA00047816"/>
    </source>
</evidence>
<dbReference type="EMBL" id="JBDXMX010000004">
    <property type="protein sequence ID" value="MEO9248247.1"/>
    <property type="molecule type" value="Genomic_DNA"/>
</dbReference>
<comment type="catalytic activity">
    <reaction evidence="17">
        <text>4 Fe(II)-[cytochrome c] + O2 + 8 H(+)(in) = 4 Fe(III)-[cytochrome c] + 2 H2O + 4 H(+)(out)</text>
        <dbReference type="Rhea" id="RHEA:11436"/>
        <dbReference type="Rhea" id="RHEA-COMP:10350"/>
        <dbReference type="Rhea" id="RHEA-COMP:14399"/>
        <dbReference type="ChEBI" id="CHEBI:15377"/>
        <dbReference type="ChEBI" id="CHEBI:15378"/>
        <dbReference type="ChEBI" id="CHEBI:15379"/>
        <dbReference type="ChEBI" id="CHEBI:29033"/>
        <dbReference type="ChEBI" id="CHEBI:29034"/>
        <dbReference type="EC" id="7.1.1.9"/>
    </reaction>
</comment>
<keyword evidence="7 18" id="KW-0349">Heme</keyword>
<keyword evidence="15" id="KW-0186">Copper</keyword>
<evidence type="ECO:0000256" key="1">
    <source>
        <dbReference type="ARBA" id="ARBA00004651"/>
    </source>
</evidence>
<evidence type="ECO:0000256" key="16">
    <source>
        <dbReference type="ARBA" id="ARBA00023136"/>
    </source>
</evidence>
<accession>A0ABV0IL55</accession>
<evidence type="ECO:0000313" key="22">
    <source>
        <dbReference type="EMBL" id="MEO9248247.1"/>
    </source>
</evidence>
<evidence type="ECO:0000256" key="12">
    <source>
        <dbReference type="ARBA" id="ARBA00022982"/>
    </source>
</evidence>
<evidence type="ECO:0000256" key="11">
    <source>
        <dbReference type="ARBA" id="ARBA00022967"/>
    </source>
</evidence>
<dbReference type="RefSeq" id="WP_347920849.1">
    <property type="nucleotide sequence ID" value="NZ_JBDXMX010000004.1"/>
</dbReference>
<dbReference type="SUPFAM" id="SSF81442">
    <property type="entry name" value="Cytochrome c oxidase subunit I-like"/>
    <property type="match status" value="1"/>
</dbReference>
<feature type="transmembrane region" description="Helical" evidence="19">
    <location>
        <begin position="730"/>
        <end position="756"/>
    </location>
</feature>
<comment type="similarity">
    <text evidence="3 18">Belongs to the heme-copper respiratory oxidase family.</text>
</comment>
<evidence type="ECO:0000256" key="14">
    <source>
        <dbReference type="ARBA" id="ARBA00023004"/>
    </source>
</evidence>
<comment type="pathway">
    <text evidence="2">Energy metabolism; oxidative phosphorylation.</text>
</comment>
<reference evidence="22 23" key="1">
    <citation type="submission" date="2024-05" db="EMBL/GenBank/DDBJ databases">
        <authorList>
            <person name="Yi C."/>
        </authorList>
    </citation>
    <scope>NUCLEOTIDE SEQUENCE [LARGE SCALE GENOMIC DNA]</scope>
    <source>
        <strain evidence="22 23">XS13</strain>
    </source>
</reference>
<comment type="subcellular location">
    <subcellularLocation>
        <location evidence="1">Cell membrane</location>
        <topology evidence="1">Multi-pass membrane protein</topology>
    </subcellularLocation>
</comment>
<keyword evidence="14" id="KW-0408">Iron</keyword>
<dbReference type="InterPro" id="IPR000883">
    <property type="entry name" value="Cyt_C_Oxase_1"/>
</dbReference>
<sequence length="836" mass="91346">MAQEVMVSTEEFERIYDKPPGVRGFFTSVQHKVVGTRYMVTAFAFFLIGGLEALLMRTQLAQPGNDFLSAESYNELFTMHGTTMMFLFAIPFIEGLATYLLPLQLGARDMPFPRYNVFNYWCYLFGGILLYSSFLVDMVPDTGWFAYVPLSGPEFADKSMDIWLFGLTLAEIAAVGAAIEIIVAVLKSRAPGMSLDKMPIFAWTMLSVAVLIIVAFIPLIVASLLLEFDRTVGTAFFNQDAGGDPLLWQHLFWIFGHPEVYVMFLPGAAIISHVIPVHARHRLVAYPFVVVAIIVTAVMSLGLWVHHMYVTGLPPLTLTFFTAASMSISLASGVQIFAWIATLWVGRPRFTVPMLFALGFIFTFVAGGITGVMVASASFNSQVHDTYFVVAHFHYVIIGGMLFPVFAGLYHWWPKFTGRMVNDVAGYISFALIFVGFHVTFFPMHLTGLWGMLRRVYTYDREMGVGTVNLLSTVGAFVMAVGVLIFSAALVYAWQRGRLSPRDPWGGDTLEWATESPSSSSNWPTIPIVADRHPLWETGQNASDSHRQMQETFDHKPTEVRVSPLTTVLSAAPEGAMRLASPTFWPVIPAAGLVLIALGLLLEVYWISFVGIAVVIAGLVGWSRRIEMDNDEEHTASVGGIYPIEARGNGGIGWWGAYCAVGVLTVAVATIVLSAFFLQVNAGNWPQEPLGLPVLTAGVGLLAVVGLVASRWGSRHLMGRERTAVGARKVHLAATVIAAAAGAAMLVLLVVIWVRAGLDPTEHAYNSSVMLLLAAQGVAVLFAVGANVAAAISRLRHTRDSRPALQLQNAMIVWIAVLVAWAMSWVSTDLLPVVVI</sequence>
<dbReference type="Pfam" id="PF00115">
    <property type="entry name" value="COX1"/>
    <property type="match status" value="1"/>
</dbReference>
<evidence type="ECO:0000256" key="5">
    <source>
        <dbReference type="ARBA" id="ARBA00022448"/>
    </source>
</evidence>
<gene>
    <name evidence="22" type="primary">ctaD</name>
    <name evidence="22" type="ORF">ABDK96_11180</name>
</gene>
<evidence type="ECO:0000256" key="10">
    <source>
        <dbReference type="ARBA" id="ARBA00022723"/>
    </source>
</evidence>
<feature type="transmembrane region" description="Helical" evidence="19">
    <location>
        <begin position="579"/>
        <end position="598"/>
    </location>
</feature>
<dbReference type="NCBIfam" id="TIGR02891">
    <property type="entry name" value="CtaD_CoxA"/>
    <property type="match status" value="1"/>
</dbReference>
<proteinExistence type="inferred from homology"/>
<feature type="domain" description="Heme-copper oxidase subunit III family profile" evidence="20">
    <location>
        <begin position="573"/>
        <end position="833"/>
    </location>
</feature>
<dbReference type="Gene3D" id="1.20.210.10">
    <property type="entry name" value="Cytochrome c oxidase-like, subunit I domain"/>
    <property type="match status" value="1"/>
</dbReference>
<feature type="transmembrane region" description="Helical" evidence="19">
    <location>
        <begin position="387"/>
        <end position="412"/>
    </location>
</feature>
<dbReference type="InterPro" id="IPR014241">
    <property type="entry name" value="Cyt_c_oxidase_su1_bac"/>
</dbReference>
<feature type="transmembrane region" description="Helical" evidence="19">
    <location>
        <begin position="76"/>
        <end position="97"/>
    </location>
</feature>
<evidence type="ECO:0000313" key="23">
    <source>
        <dbReference type="Proteomes" id="UP001484097"/>
    </source>
</evidence>
<dbReference type="PROSITE" id="PS50855">
    <property type="entry name" value="COX1"/>
    <property type="match status" value="1"/>
</dbReference>